<gene>
    <name evidence="3" type="ORF">EGM_05773</name>
</gene>
<dbReference type="GO" id="GO:0046380">
    <property type="term" value="P:N-acetylneuraminate biosynthetic process"/>
    <property type="evidence" value="ECO:0007669"/>
    <property type="project" value="TreeGrafter"/>
</dbReference>
<dbReference type="AlphaFoldDB" id="G7PQI9"/>
<keyword evidence="1" id="KW-0378">Hydrolase</keyword>
<feature type="non-terminal residue" evidence="3">
    <location>
        <position position="1"/>
    </location>
</feature>
<proteinExistence type="predicted"/>
<dbReference type="PANTHER" id="PTHR46470">
    <property type="entry name" value="N-ACYLNEURAMINATE-9-PHOSPHATASE"/>
    <property type="match status" value="1"/>
</dbReference>
<dbReference type="Pfam" id="PF13419">
    <property type="entry name" value="HAD_2"/>
    <property type="match status" value="1"/>
</dbReference>
<dbReference type="EMBL" id="CM001289">
    <property type="protein sequence ID" value="EHH56379.1"/>
    <property type="molecule type" value="Genomic_DNA"/>
</dbReference>
<dbReference type="PANTHER" id="PTHR46470:SF3">
    <property type="entry name" value="N-ACYLNEURAMINATE-9-PHOSPHATASE"/>
    <property type="match status" value="1"/>
</dbReference>
<evidence type="ECO:0000256" key="1">
    <source>
        <dbReference type="ARBA" id="ARBA00022801"/>
    </source>
</evidence>
<dbReference type="InterPro" id="IPR023214">
    <property type="entry name" value="HAD_sf"/>
</dbReference>
<dbReference type="SUPFAM" id="SSF56784">
    <property type="entry name" value="HAD-like"/>
    <property type="match status" value="1"/>
</dbReference>
<feature type="non-terminal residue" evidence="3">
    <location>
        <position position="165"/>
    </location>
</feature>
<accession>G7PQI9</accession>
<evidence type="ECO:0000313" key="3">
    <source>
        <dbReference type="EMBL" id="EHH56379.1"/>
    </source>
</evidence>
<evidence type="ECO:0000256" key="2">
    <source>
        <dbReference type="ARBA" id="ARBA00022842"/>
    </source>
</evidence>
<dbReference type="GO" id="GO:0050124">
    <property type="term" value="F:N-acylneuraminate-9-phosphatase activity"/>
    <property type="evidence" value="ECO:0007669"/>
    <property type="project" value="TreeGrafter"/>
</dbReference>
<dbReference type="SFLD" id="SFLDS00003">
    <property type="entry name" value="Haloacid_Dehalogenase"/>
    <property type="match status" value="1"/>
</dbReference>
<reference evidence="3" key="1">
    <citation type="journal article" date="2011" name="Nat. Biotechnol.">
        <title>Genome sequencing and comparison of two nonhuman primate animal models, the cynomolgus and Chinese rhesus macaques.</title>
        <authorList>
            <person name="Yan G."/>
            <person name="Zhang G."/>
            <person name="Fang X."/>
            <person name="Zhang Y."/>
            <person name="Li C."/>
            <person name="Ling F."/>
            <person name="Cooper D.N."/>
            <person name="Li Q."/>
            <person name="Li Y."/>
            <person name="van Gool A.J."/>
            <person name="Du H."/>
            <person name="Chen J."/>
            <person name="Chen R."/>
            <person name="Zhang P."/>
            <person name="Huang Z."/>
            <person name="Thompson J.R."/>
            <person name="Meng Y."/>
            <person name="Bai Y."/>
            <person name="Wang J."/>
            <person name="Zhuo M."/>
            <person name="Wang T."/>
            <person name="Huang Y."/>
            <person name="Wei L."/>
            <person name="Li J."/>
            <person name="Wang Z."/>
            <person name="Hu H."/>
            <person name="Yang P."/>
            <person name="Le L."/>
            <person name="Stenson P.D."/>
            <person name="Li B."/>
            <person name="Liu X."/>
            <person name="Ball E.V."/>
            <person name="An N."/>
            <person name="Huang Q."/>
            <person name="Zhang Y."/>
            <person name="Fan W."/>
            <person name="Zhang X."/>
            <person name="Li Y."/>
            <person name="Wang W."/>
            <person name="Katze M.G."/>
            <person name="Su B."/>
            <person name="Nielsen R."/>
            <person name="Yang H."/>
            <person name="Wang J."/>
            <person name="Wang X."/>
            <person name="Wang J."/>
        </authorList>
    </citation>
    <scope>NUCLEOTIDE SEQUENCE [LARGE SCALE GENOMIC DNA]</scope>
    <source>
        <strain evidence="3">CE-4</strain>
    </source>
</reference>
<name>G7PQI9_MACFA</name>
<dbReference type="SFLD" id="SFLDG01129">
    <property type="entry name" value="C1.5:_HAD__Beta-PGM__Phosphata"/>
    <property type="match status" value="1"/>
</dbReference>
<organism>
    <name type="scientific">Macaca fascicularis</name>
    <name type="common">Crab-eating macaque</name>
    <name type="synonym">Cynomolgus monkey</name>
    <dbReference type="NCBI Taxonomy" id="9541"/>
    <lineage>
        <taxon>Eukaryota</taxon>
        <taxon>Metazoa</taxon>
        <taxon>Chordata</taxon>
        <taxon>Craniata</taxon>
        <taxon>Vertebrata</taxon>
        <taxon>Euteleostomi</taxon>
        <taxon>Mammalia</taxon>
        <taxon>Eutheria</taxon>
        <taxon>Euarchontoglires</taxon>
        <taxon>Primates</taxon>
        <taxon>Haplorrhini</taxon>
        <taxon>Catarrhini</taxon>
        <taxon>Cercopithecidae</taxon>
        <taxon>Cercopithecinae</taxon>
        <taxon>Macaca</taxon>
    </lineage>
</organism>
<dbReference type="InterPro" id="IPR036412">
    <property type="entry name" value="HAD-like_sf"/>
</dbReference>
<keyword evidence="2" id="KW-0460">Magnesium</keyword>
<protein>
    <submittedName>
        <fullName evidence="3">Uncharacterized protein</fullName>
    </submittedName>
</protein>
<dbReference type="InterPro" id="IPR041492">
    <property type="entry name" value="HAD_2"/>
</dbReference>
<dbReference type="Gene3D" id="1.20.120.710">
    <property type="entry name" value="Haloacid dehalogenase hydrolase-like domain"/>
    <property type="match status" value="1"/>
</dbReference>
<dbReference type="Gene3D" id="3.40.50.1000">
    <property type="entry name" value="HAD superfamily/HAD-like"/>
    <property type="match status" value="1"/>
</dbReference>
<dbReference type="Proteomes" id="UP000009130">
    <property type="component" value="Chromosome 14"/>
</dbReference>
<sequence>KGLSRLQAVYSDLDNTPIDTTWASQRSVLKMIKLLQEEANTIYDKVQVKLSKTCISDLRTSHWEEAIQETKGGAASRKSAEECYFLWKSKRTLAEDVKAMLTELQKEVRLLLLTNGDRRTQREKTEACGCESYFDTVVGGKQREEKPVPSMFYYCCNPIRVQPGD</sequence>
<dbReference type="InterPro" id="IPR051400">
    <property type="entry name" value="HAD-like_hydrolase"/>
</dbReference>